<proteinExistence type="predicted"/>
<evidence type="ECO:0000313" key="2">
    <source>
        <dbReference type="EMBL" id="KAK4523632.1"/>
    </source>
</evidence>
<dbReference type="InterPro" id="IPR001680">
    <property type="entry name" value="WD40_rpt"/>
</dbReference>
<dbReference type="InterPro" id="IPR057221">
    <property type="entry name" value="DUF7899"/>
</dbReference>
<feature type="repeat" description="WD" evidence="1">
    <location>
        <begin position="420"/>
        <end position="446"/>
    </location>
</feature>
<evidence type="ECO:0000256" key="1">
    <source>
        <dbReference type="PROSITE-ProRule" id="PRU00221"/>
    </source>
</evidence>
<dbReference type="PROSITE" id="PS50294">
    <property type="entry name" value="WD_REPEATS_REGION"/>
    <property type="match status" value="1"/>
</dbReference>
<dbReference type="InterPro" id="IPR015943">
    <property type="entry name" value="WD40/YVTN_repeat-like_dom_sf"/>
</dbReference>
<dbReference type="Pfam" id="PF25463">
    <property type="entry name" value="DUF7899"/>
    <property type="match status" value="1"/>
</dbReference>
<name>A0AAV9I8F3_9RHOD</name>
<evidence type="ECO:0008006" key="4">
    <source>
        <dbReference type="Google" id="ProtNLM"/>
    </source>
</evidence>
<gene>
    <name evidence="2" type="ORF">GAYE_PCTG71G1528</name>
</gene>
<dbReference type="Gene3D" id="2.130.10.10">
    <property type="entry name" value="YVTN repeat-like/Quinoprotein amine dehydrogenase"/>
    <property type="match status" value="1"/>
</dbReference>
<dbReference type="PROSITE" id="PS50082">
    <property type="entry name" value="WD_REPEATS_2"/>
    <property type="match status" value="1"/>
</dbReference>
<sequence>MSTSYLRKRTLAETTYPMDTTTTKATSKRRKKQPNKNILLKLRTREIYTGIHDIFRGTSTPEKFRNICLKQSIDIFENGFPKHNCILSSSSATKIIEITSCYNLLFVLTQGGVCFAFSRENCRKICCINRSPDEIIRSLFLNRKNGSLITVSVMKQDSFSSLKCYSIPLKYIRNGKPDHGVLLFESECLRWPGFVEFDEVNGKILTFSAQNSVYKLWDMKNYELQHIIHDDRVQEIKISPGMIMLIYMRIGCHLPIKILDIENARCLKEAKIPLYRNKKIEFIEQFGDKLLIKQENETLHIMDIRTGYVNALQNAHSLNATAFVALHESELLLTESKGRFYIWNLSGSLVSSFEGNVHSYQDSSNSSLYIIGSQDLLLAFGRKAKNEKEGVIRIVSILTGQHLSSISDDDSTGKNALSEVSAIFYNDERNEIYTGTADGRLHIWSN</sequence>
<dbReference type="SUPFAM" id="SSF50978">
    <property type="entry name" value="WD40 repeat-like"/>
    <property type="match status" value="1"/>
</dbReference>
<reference evidence="2 3" key="1">
    <citation type="submission" date="2022-07" db="EMBL/GenBank/DDBJ databases">
        <title>Genome-wide signatures of adaptation to extreme environments.</title>
        <authorList>
            <person name="Cho C.H."/>
            <person name="Yoon H.S."/>
        </authorList>
    </citation>
    <scope>NUCLEOTIDE SEQUENCE [LARGE SCALE GENOMIC DNA]</scope>
    <source>
        <strain evidence="2 3">108.79 E11</strain>
    </source>
</reference>
<dbReference type="EMBL" id="JANCYU010000018">
    <property type="protein sequence ID" value="KAK4523632.1"/>
    <property type="molecule type" value="Genomic_DNA"/>
</dbReference>
<dbReference type="InterPro" id="IPR036322">
    <property type="entry name" value="WD40_repeat_dom_sf"/>
</dbReference>
<comment type="caution">
    <text evidence="2">The sequence shown here is derived from an EMBL/GenBank/DDBJ whole genome shotgun (WGS) entry which is preliminary data.</text>
</comment>
<dbReference type="PANTHER" id="PTHR31789">
    <property type="entry name" value="OS05G0482600 PROTEIN"/>
    <property type="match status" value="1"/>
</dbReference>
<dbReference type="Proteomes" id="UP001300502">
    <property type="component" value="Unassembled WGS sequence"/>
</dbReference>
<dbReference type="AlphaFoldDB" id="A0AAV9I8F3"/>
<keyword evidence="1" id="KW-0853">WD repeat</keyword>
<dbReference type="PANTHER" id="PTHR31789:SF1">
    <property type="entry name" value="OS05G0482600 PROTEIN"/>
    <property type="match status" value="1"/>
</dbReference>
<organism evidence="2 3">
    <name type="scientific">Galdieria yellowstonensis</name>
    <dbReference type="NCBI Taxonomy" id="3028027"/>
    <lineage>
        <taxon>Eukaryota</taxon>
        <taxon>Rhodophyta</taxon>
        <taxon>Bangiophyceae</taxon>
        <taxon>Galdieriales</taxon>
        <taxon>Galdieriaceae</taxon>
        <taxon>Galdieria</taxon>
    </lineage>
</organism>
<keyword evidence="3" id="KW-1185">Reference proteome</keyword>
<evidence type="ECO:0000313" key="3">
    <source>
        <dbReference type="Proteomes" id="UP001300502"/>
    </source>
</evidence>
<accession>A0AAV9I8F3</accession>
<protein>
    <recommendedName>
        <fullName evidence="4">Transducin family protein / WD-40 repeat family protein</fullName>
    </recommendedName>
</protein>